<dbReference type="AlphaFoldDB" id="A0AAP0LSA3"/>
<feature type="domain" description="J" evidence="7">
    <location>
        <begin position="137"/>
        <end position="198"/>
    </location>
</feature>
<dbReference type="Gene3D" id="1.10.287.110">
    <property type="entry name" value="DnaJ domain"/>
    <property type="match status" value="1"/>
</dbReference>
<proteinExistence type="inferred from homology"/>
<comment type="similarity">
    <text evidence="2">Belongs to the plant self-incompatibility (S1) protein family.</text>
</comment>
<dbReference type="InterPro" id="IPR010264">
    <property type="entry name" value="Self-incomp_S1"/>
</dbReference>
<evidence type="ECO:0000256" key="6">
    <source>
        <dbReference type="SAM" id="SignalP"/>
    </source>
</evidence>
<evidence type="ECO:0000259" key="7">
    <source>
        <dbReference type="PROSITE" id="PS50076"/>
    </source>
</evidence>
<reference evidence="8 9" key="1">
    <citation type="submission" date="2024-05" db="EMBL/GenBank/DDBJ databases">
        <title>Haplotype-resolved chromosome-level genome assembly of Huyou (Citrus changshanensis).</title>
        <authorList>
            <person name="Miao C."/>
            <person name="Chen W."/>
            <person name="Wu Y."/>
            <person name="Wang L."/>
            <person name="Zhao S."/>
            <person name="Grierson D."/>
            <person name="Xu C."/>
            <person name="Chen K."/>
        </authorList>
    </citation>
    <scope>NUCLEOTIDE SEQUENCE [LARGE SCALE GENOMIC DNA]</scope>
    <source>
        <strain evidence="8">01-14</strain>
        <tissue evidence="8">Leaf</tissue>
    </source>
</reference>
<keyword evidence="9" id="KW-1185">Reference proteome</keyword>
<keyword evidence="5 6" id="KW-0732">Signal</keyword>
<accession>A0AAP0LSA3</accession>
<evidence type="ECO:0000256" key="4">
    <source>
        <dbReference type="ARBA" id="ARBA00022525"/>
    </source>
</evidence>
<comment type="subcellular location">
    <subcellularLocation>
        <location evidence="1">Secreted</location>
    </subcellularLocation>
</comment>
<dbReference type="Gene3D" id="3.40.50.880">
    <property type="match status" value="1"/>
</dbReference>
<dbReference type="Pfam" id="PF05938">
    <property type="entry name" value="Self-incomp_S1"/>
    <property type="match status" value="1"/>
</dbReference>
<organism evidence="8 9">
    <name type="scientific">Citrus x changshan-huyou</name>
    <dbReference type="NCBI Taxonomy" id="2935761"/>
    <lineage>
        <taxon>Eukaryota</taxon>
        <taxon>Viridiplantae</taxon>
        <taxon>Streptophyta</taxon>
        <taxon>Embryophyta</taxon>
        <taxon>Tracheophyta</taxon>
        <taxon>Spermatophyta</taxon>
        <taxon>Magnoliopsida</taxon>
        <taxon>eudicotyledons</taxon>
        <taxon>Gunneridae</taxon>
        <taxon>Pentapetalae</taxon>
        <taxon>rosids</taxon>
        <taxon>malvids</taxon>
        <taxon>Sapindales</taxon>
        <taxon>Rutaceae</taxon>
        <taxon>Aurantioideae</taxon>
        <taxon>Citrus</taxon>
    </lineage>
</organism>
<name>A0AAP0LSA3_9ROSI</name>
<dbReference type="InterPro" id="IPR036869">
    <property type="entry name" value="J_dom_sf"/>
</dbReference>
<evidence type="ECO:0000256" key="2">
    <source>
        <dbReference type="ARBA" id="ARBA00005581"/>
    </source>
</evidence>
<dbReference type="InterPro" id="IPR001623">
    <property type="entry name" value="DnaJ_domain"/>
</dbReference>
<dbReference type="SMART" id="SM00271">
    <property type="entry name" value="DnaJ"/>
    <property type="match status" value="1"/>
</dbReference>
<dbReference type="GO" id="GO:0005576">
    <property type="term" value="C:extracellular region"/>
    <property type="evidence" value="ECO:0007669"/>
    <property type="project" value="UniProtKB-SubCell"/>
</dbReference>
<evidence type="ECO:0000256" key="5">
    <source>
        <dbReference type="ARBA" id="ARBA00022729"/>
    </source>
</evidence>
<dbReference type="SUPFAM" id="SSF52317">
    <property type="entry name" value="Class I glutamine amidotransferase-like"/>
    <property type="match status" value="1"/>
</dbReference>
<keyword evidence="4" id="KW-0964">Secreted</keyword>
<dbReference type="Proteomes" id="UP001428341">
    <property type="component" value="Unassembled WGS sequence"/>
</dbReference>
<comment type="caution">
    <text evidence="8">The sequence shown here is derived from an EMBL/GenBank/DDBJ whole genome shotgun (WGS) entry which is preliminary data.</text>
</comment>
<dbReference type="PANTHER" id="PTHR45432:SF2">
    <property type="entry name" value="CHAPERONE PROTEIN DNAJ 11, CHLOROPLASTIC"/>
    <property type="match status" value="1"/>
</dbReference>
<dbReference type="PROSITE" id="PS50076">
    <property type="entry name" value="DNAJ_2"/>
    <property type="match status" value="1"/>
</dbReference>
<evidence type="ECO:0000313" key="8">
    <source>
        <dbReference type="EMBL" id="KAK9183224.1"/>
    </source>
</evidence>
<dbReference type="PANTHER" id="PTHR45432">
    <property type="entry name" value="CHAPERONE PROTEIN DNAJ 11, CHLOROPLASTIC-LIKE"/>
    <property type="match status" value="1"/>
</dbReference>
<evidence type="ECO:0000256" key="1">
    <source>
        <dbReference type="ARBA" id="ARBA00004613"/>
    </source>
</evidence>
<feature type="chain" id="PRO_5043030865" description="J domain-containing protein" evidence="6">
    <location>
        <begin position="17"/>
        <end position="298"/>
    </location>
</feature>
<dbReference type="Pfam" id="PF00117">
    <property type="entry name" value="GATase"/>
    <property type="match status" value="1"/>
</dbReference>
<dbReference type="Pfam" id="PF00226">
    <property type="entry name" value="DnaJ"/>
    <property type="match status" value="1"/>
</dbReference>
<evidence type="ECO:0000313" key="9">
    <source>
        <dbReference type="Proteomes" id="UP001428341"/>
    </source>
</evidence>
<dbReference type="SUPFAM" id="SSF46565">
    <property type="entry name" value="Chaperone J-domain"/>
    <property type="match status" value="1"/>
</dbReference>
<feature type="signal peptide" evidence="6">
    <location>
        <begin position="1"/>
        <end position="16"/>
    </location>
</feature>
<dbReference type="InterPro" id="IPR029062">
    <property type="entry name" value="Class_I_gatase-like"/>
</dbReference>
<dbReference type="GO" id="GO:0060320">
    <property type="term" value="P:rejection of self pollen"/>
    <property type="evidence" value="ECO:0007669"/>
    <property type="project" value="UniProtKB-KW"/>
</dbReference>
<evidence type="ECO:0000256" key="3">
    <source>
        <dbReference type="ARBA" id="ARBA00022471"/>
    </source>
</evidence>
<dbReference type="PROSITE" id="PS00636">
    <property type="entry name" value="DNAJ_1"/>
    <property type="match status" value="1"/>
</dbReference>
<dbReference type="CDD" id="cd06257">
    <property type="entry name" value="DnaJ"/>
    <property type="match status" value="1"/>
</dbReference>
<dbReference type="EMBL" id="JBCGBO010000024">
    <property type="protein sequence ID" value="KAK9183224.1"/>
    <property type="molecule type" value="Genomic_DNA"/>
</dbReference>
<protein>
    <recommendedName>
        <fullName evidence="7">J domain-containing protein</fullName>
    </recommendedName>
</protein>
<keyword evidence="3" id="KW-0713">Self-incompatibility</keyword>
<dbReference type="InterPro" id="IPR018253">
    <property type="entry name" value="DnaJ_domain_CS"/>
</dbReference>
<gene>
    <name evidence="8" type="ORF">WN944_026373</name>
</gene>
<sequence>MLLLALLVLYMPMSDAAIGPKIHVNIYNKLGNGLDLTVHCKSKNDDLGEHVLSQDESFPINFRRNFFGNTLFYCSFKWNGKVHWFDIYDQSRDSCHDFVAVAPLVLFDFTAASGRNKRSPRAVSVEMPLMAPGMGGSLYEVLRVEPTAMISEIKTVYRSLAKVYHHDLSGNGWDFTEIHNAYETLSDPKARAVYDMSLFCLASPQGRVFHLLIAQPVKPLTIWDGSKNHNYAVDPATLPKGVEVTHINLNDGTCAGLAYPALNVMSLQYHLEASPGPHDSDCVFRDFVELMTSVKYRA</sequence>
<dbReference type="InterPro" id="IPR017926">
    <property type="entry name" value="GATASE"/>
</dbReference>